<dbReference type="PRINTS" id="PR00953">
    <property type="entry name" value="TYPE3IMRPROT"/>
</dbReference>
<comment type="similarity">
    <text evidence="2 10">Belongs to the FliR/MopE/SpaR family.</text>
</comment>
<organism evidence="11 12">
    <name type="scientific">Litoribrevibacter albus</name>
    <dbReference type="NCBI Taxonomy" id="1473156"/>
    <lineage>
        <taxon>Bacteria</taxon>
        <taxon>Pseudomonadati</taxon>
        <taxon>Pseudomonadota</taxon>
        <taxon>Gammaproteobacteria</taxon>
        <taxon>Oceanospirillales</taxon>
        <taxon>Oceanospirillaceae</taxon>
        <taxon>Litoribrevibacter</taxon>
    </lineage>
</organism>
<keyword evidence="11" id="KW-0966">Cell projection</keyword>
<feature type="transmembrane region" description="Helical" evidence="10">
    <location>
        <begin position="79"/>
        <end position="99"/>
    </location>
</feature>
<keyword evidence="7 10" id="KW-0472">Membrane</keyword>
<keyword evidence="11" id="KW-0969">Cilium</keyword>
<keyword evidence="4 10" id="KW-1003">Cell membrane</keyword>
<evidence type="ECO:0000256" key="2">
    <source>
        <dbReference type="ARBA" id="ARBA00009772"/>
    </source>
</evidence>
<dbReference type="InterPro" id="IPR006303">
    <property type="entry name" value="FliR"/>
</dbReference>
<keyword evidence="11" id="KW-0282">Flagellum</keyword>
<keyword evidence="8 10" id="KW-0975">Bacterial flagellum</keyword>
<reference evidence="11" key="1">
    <citation type="journal article" date="2014" name="Int. J. Syst. Evol. Microbiol.">
        <title>Complete genome sequence of Corynebacterium casei LMG S-19264T (=DSM 44701T), isolated from a smear-ripened cheese.</title>
        <authorList>
            <consortium name="US DOE Joint Genome Institute (JGI-PGF)"/>
            <person name="Walter F."/>
            <person name="Albersmeier A."/>
            <person name="Kalinowski J."/>
            <person name="Ruckert C."/>
        </authorList>
    </citation>
    <scope>NUCLEOTIDE SEQUENCE</scope>
    <source>
        <strain evidence="11">NBRC 110071</strain>
    </source>
</reference>
<keyword evidence="12" id="KW-1185">Reference proteome</keyword>
<dbReference type="GO" id="GO:0006605">
    <property type="term" value="P:protein targeting"/>
    <property type="evidence" value="ECO:0007669"/>
    <property type="project" value="UniProtKB-UniRule"/>
</dbReference>
<comment type="caution">
    <text evidence="11">The sequence shown here is derived from an EMBL/GenBank/DDBJ whole genome shotgun (WGS) entry which is preliminary data.</text>
</comment>
<dbReference type="GO" id="GO:0009425">
    <property type="term" value="C:bacterial-type flagellum basal body"/>
    <property type="evidence" value="ECO:0007669"/>
    <property type="project" value="UniProtKB-SubCell"/>
</dbReference>
<dbReference type="Pfam" id="PF01311">
    <property type="entry name" value="Bac_export_1"/>
    <property type="match status" value="1"/>
</dbReference>
<evidence type="ECO:0000256" key="9">
    <source>
        <dbReference type="NCBIfam" id="TIGR01400"/>
    </source>
</evidence>
<name>A0AA37W7A5_9GAMM</name>
<evidence type="ECO:0000256" key="10">
    <source>
        <dbReference type="RuleBase" id="RU362071"/>
    </source>
</evidence>
<feature type="transmembrane region" description="Helical" evidence="10">
    <location>
        <begin position="214"/>
        <end position="232"/>
    </location>
</feature>
<gene>
    <name evidence="11" type="primary">fliR</name>
    <name evidence="11" type="ORF">GCM10007876_28290</name>
</gene>
<reference evidence="11" key="2">
    <citation type="submission" date="2023-01" db="EMBL/GenBank/DDBJ databases">
        <title>Draft genome sequence of Litoribrevibacter albus strain NBRC 110071.</title>
        <authorList>
            <person name="Sun Q."/>
            <person name="Mori K."/>
        </authorList>
    </citation>
    <scope>NUCLEOTIDE SEQUENCE</scope>
    <source>
        <strain evidence="11">NBRC 110071</strain>
    </source>
</reference>
<sequence length="258" mass="28556">MLEVSTPEITAWVGRYMWPMFRIAGFMLAAPFFGANFVPTRIRLLLAFVITIVVTPVLPEVPRMDPLSMEHMLLIMNQVLIGVCLGFVLQLLTQLFVIAGQVIGMKMGLGFALMNDPANGISVAVVSQFYLMMVTLLFISTNGHLVVLEVLIESFYTIPVNVKGLTAEDLRLIPLWGSWMFAGAVLIALPAVVALTVVNLAFGVMSRAAPQMNMFALGFPFTLVFGLFVMWATQINMLALYQTFVSDTLHFMRLIIKA</sequence>
<evidence type="ECO:0000256" key="8">
    <source>
        <dbReference type="ARBA" id="ARBA00023143"/>
    </source>
</evidence>
<comment type="function">
    <text evidence="1 10">Role in flagellar biosynthesis.</text>
</comment>
<evidence type="ECO:0000313" key="11">
    <source>
        <dbReference type="EMBL" id="GLQ32350.1"/>
    </source>
</evidence>
<keyword evidence="6 10" id="KW-1133">Transmembrane helix</keyword>
<feature type="transmembrane region" description="Helical" evidence="10">
    <location>
        <begin position="179"/>
        <end position="202"/>
    </location>
</feature>
<proteinExistence type="inferred from homology"/>
<feature type="transmembrane region" description="Helical" evidence="10">
    <location>
        <begin position="16"/>
        <end position="35"/>
    </location>
</feature>
<evidence type="ECO:0000313" key="12">
    <source>
        <dbReference type="Proteomes" id="UP001161389"/>
    </source>
</evidence>
<dbReference type="RefSeq" id="WP_284382317.1">
    <property type="nucleotide sequence ID" value="NZ_BSNM01000015.1"/>
</dbReference>
<dbReference type="PANTHER" id="PTHR30065">
    <property type="entry name" value="FLAGELLAR BIOSYNTHETIC PROTEIN FLIR"/>
    <property type="match status" value="1"/>
</dbReference>
<dbReference type="GO" id="GO:0044780">
    <property type="term" value="P:bacterial-type flagellum assembly"/>
    <property type="evidence" value="ECO:0007669"/>
    <property type="project" value="UniProtKB-UniRule"/>
</dbReference>
<feature type="transmembrane region" description="Helical" evidence="10">
    <location>
        <begin position="120"/>
        <end position="139"/>
    </location>
</feature>
<protein>
    <recommendedName>
        <fullName evidence="3 9">Flagellar biosynthetic protein FliR</fullName>
    </recommendedName>
</protein>
<dbReference type="PANTHER" id="PTHR30065:SF8">
    <property type="entry name" value="FLAGELLAR BIOSYNTHETIC PROTEIN FLIR"/>
    <property type="match status" value="1"/>
</dbReference>
<evidence type="ECO:0000256" key="5">
    <source>
        <dbReference type="ARBA" id="ARBA00022692"/>
    </source>
</evidence>
<keyword evidence="5 10" id="KW-0812">Transmembrane</keyword>
<dbReference type="GO" id="GO:0005886">
    <property type="term" value="C:plasma membrane"/>
    <property type="evidence" value="ECO:0007669"/>
    <property type="project" value="UniProtKB-SubCell"/>
</dbReference>
<dbReference type="EMBL" id="BSNM01000015">
    <property type="protein sequence ID" value="GLQ32350.1"/>
    <property type="molecule type" value="Genomic_DNA"/>
</dbReference>
<dbReference type="AlphaFoldDB" id="A0AA37W7A5"/>
<evidence type="ECO:0000256" key="1">
    <source>
        <dbReference type="ARBA" id="ARBA00002578"/>
    </source>
</evidence>
<dbReference type="Proteomes" id="UP001161389">
    <property type="component" value="Unassembled WGS sequence"/>
</dbReference>
<feature type="transmembrane region" description="Helical" evidence="10">
    <location>
        <begin position="42"/>
        <end position="59"/>
    </location>
</feature>
<evidence type="ECO:0000256" key="7">
    <source>
        <dbReference type="ARBA" id="ARBA00023136"/>
    </source>
</evidence>
<accession>A0AA37W7A5</accession>
<evidence type="ECO:0000256" key="6">
    <source>
        <dbReference type="ARBA" id="ARBA00022989"/>
    </source>
</evidence>
<dbReference type="InterPro" id="IPR002010">
    <property type="entry name" value="T3SS_IM_R"/>
</dbReference>
<evidence type="ECO:0000256" key="4">
    <source>
        <dbReference type="ARBA" id="ARBA00022475"/>
    </source>
</evidence>
<comment type="subcellular location">
    <subcellularLocation>
        <location evidence="10">Cell membrane</location>
        <topology evidence="10">Multi-pass membrane protein</topology>
    </subcellularLocation>
    <subcellularLocation>
        <location evidence="10">Bacterial flagellum basal body</location>
    </subcellularLocation>
</comment>
<dbReference type="NCBIfam" id="TIGR01400">
    <property type="entry name" value="fliR"/>
    <property type="match status" value="1"/>
</dbReference>
<evidence type="ECO:0000256" key="3">
    <source>
        <dbReference type="ARBA" id="ARBA00021717"/>
    </source>
</evidence>